<dbReference type="Proteomes" id="UP000184603">
    <property type="component" value="Unassembled WGS sequence"/>
</dbReference>
<evidence type="ECO:0000256" key="2">
    <source>
        <dbReference type="SAM" id="Phobius"/>
    </source>
</evidence>
<feature type="transmembrane region" description="Helical" evidence="2">
    <location>
        <begin position="435"/>
        <end position="460"/>
    </location>
</feature>
<reference evidence="3 4" key="1">
    <citation type="submission" date="2016-12" db="EMBL/GenBank/DDBJ databases">
        <authorList>
            <person name="Song W.-J."/>
            <person name="Kurnit D.M."/>
        </authorList>
    </citation>
    <scope>NUCLEOTIDE SEQUENCE [LARGE SCALE GENOMIC DNA]</scope>
    <source>
        <strain evidence="3 4">DSM 18488</strain>
    </source>
</reference>
<dbReference type="STRING" id="1121416.SAMN02745220_02645"/>
<dbReference type="PRINTS" id="PR00702">
    <property type="entry name" value="ACRIFLAVINRP"/>
</dbReference>
<feature type="transmembrane region" description="Helical" evidence="2">
    <location>
        <begin position="21"/>
        <end position="39"/>
    </location>
</feature>
<keyword evidence="2" id="KW-0472">Membrane</keyword>
<protein>
    <submittedName>
        <fullName evidence="3">Multidrug efflux pump subunit AcrB</fullName>
    </submittedName>
</protein>
<dbReference type="SUPFAM" id="SSF82714">
    <property type="entry name" value="Multidrug efflux transporter AcrB TolC docking domain, DN and DC subdomains"/>
    <property type="match status" value="2"/>
</dbReference>
<dbReference type="PANTHER" id="PTHR32063">
    <property type="match status" value="1"/>
</dbReference>
<dbReference type="SUPFAM" id="SSF82866">
    <property type="entry name" value="Multidrug efflux transporter AcrB transmembrane domain"/>
    <property type="match status" value="2"/>
</dbReference>
<accession>A0A1M7Y8T2</accession>
<dbReference type="InterPro" id="IPR027463">
    <property type="entry name" value="AcrB_DN_DC_subdom"/>
</dbReference>
<dbReference type="Gene3D" id="3.30.2090.10">
    <property type="entry name" value="Multidrug efflux transporter AcrB TolC docking domain, DN and DC subdomains"/>
    <property type="match status" value="2"/>
</dbReference>
<gene>
    <name evidence="3" type="ORF">SAMN02745220_02645</name>
</gene>
<evidence type="ECO:0000313" key="4">
    <source>
        <dbReference type="Proteomes" id="UP000184603"/>
    </source>
</evidence>
<dbReference type="Gene3D" id="3.30.70.1320">
    <property type="entry name" value="Multidrug efflux transporter AcrB pore domain like"/>
    <property type="match status" value="1"/>
</dbReference>
<feature type="transmembrane region" description="Helical" evidence="2">
    <location>
        <begin position="891"/>
        <end position="911"/>
    </location>
</feature>
<feature type="compositionally biased region" description="Basic and acidic residues" evidence="1">
    <location>
        <begin position="1048"/>
        <end position="1057"/>
    </location>
</feature>
<dbReference type="AlphaFoldDB" id="A0A1M7Y8T2"/>
<organism evidence="3 4">
    <name type="scientific">Desulfopila aestuarii DSM 18488</name>
    <dbReference type="NCBI Taxonomy" id="1121416"/>
    <lineage>
        <taxon>Bacteria</taxon>
        <taxon>Pseudomonadati</taxon>
        <taxon>Thermodesulfobacteriota</taxon>
        <taxon>Desulfobulbia</taxon>
        <taxon>Desulfobulbales</taxon>
        <taxon>Desulfocapsaceae</taxon>
        <taxon>Desulfopila</taxon>
    </lineage>
</organism>
<name>A0A1M7Y8T2_9BACT</name>
<dbReference type="EMBL" id="FRFE01000012">
    <property type="protein sequence ID" value="SHO49043.1"/>
    <property type="molecule type" value="Genomic_DNA"/>
</dbReference>
<keyword evidence="2" id="KW-0812">Transmembrane</keyword>
<feature type="transmembrane region" description="Helical" evidence="2">
    <location>
        <begin position="994"/>
        <end position="1020"/>
    </location>
</feature>
<dbReference type="Gene3D" id="3.30.70.1430">
    <property type="entry name" value="Multidrug efflux transporter AcrB pore domain"/>
    <property type="match status" value="2"/>
</dbReference>
<dbReference type="Gene3D" id="3.30.70.1440">
    <property type="entry name" value="Multidrug efflux transporter AcrB pore domain"/>
    <property type="match status" value="1"/>
</dbReference>
<dbReference type="Pfam" id="PF00873">
    <property type="entry name" value="ACR_tran"/>
    <property type="match status" value="1"/>
</dbReference>
<proteinExistence type="predicted"/>
<dbReference type="PANTHER" id="PTHR32063:SF33">
    <property type="entry name" value="RND SUPERFAMILY EFFLUX PUMP PERMEASE COMPONENT"/>
    <property type="match status" value="1"/>
</dbReference>
<evidence type="ECO:0000313" key="3">
    <source>
        <dbReference type="EMBL" id="SHO49043.1"/>
    </source>
</evidence>
<feature type="transmembrane region" description="Helical" evidence="2">
    <location>
        <begin position="865"/>
        <end position="884"/>
    </location>
</feature>
<dbReference type="GO" id="GO:0042910">
    <property type="term" value="F:xenobiotic transmembrane transporter activity"/>
    <property type="evidence" value="ECO:0007669"/>
    <property type="project" value="TreeGrafter"/>
</dbReference>
<keyword evidence="2" id="KW-1133">Transmembrane helix</keyword>
<dbReference type="SUPFAM" id="SSF82693">
    <property type="entry name" value="Multidrug efflux transporter AcrB pore domain, PN1, PN2, PC1 and PC2 subdomains"/>
    <property type="match status" value="2"/>
</dbReference>
<feature type="transmembrane region" description="Helical" evidence="2">
    <location>
        <begin position="390"/>
        <end position="415"/>
    </location>
</feature>
<sequence length="1057" mass="116869">MLSKLTTQESGPISWMIHNRVTPNLLMIFLILGGIFMTTRIKQEVFPEFELDRVNISVSYPGSSPEEVEKGIILAIEDAIEGIDGIKEITSTASEGSASVRAEMMDDADRQTVLQDIQQEVDRISTFPDDAEDPIVSMASRRHQVLRLNFYGDVSELSLREVVEQVRDRLLQADGITQVDIGGGRDFEVQVQIPLEKLRMYGLTLTQVATIIRQSSVEVPGGKVETSGGQILLRVDNRRDWAKEFARIPIVSTTTGTTVYLEDIADVTEGFESSNREAAYEQQRSLNLLVYRVGKQTPIGVSDATRAAMAEIESDLPPGIHWTITSDDSEVYKQRLELLLKNAFFGLVLVLGLLGLFLEMKLAFWVTMGIPISFLGGLLFLPFFGVTINMISLFAFIIALGIVVDDAIIAGENIYEYRQRGFSFAEAAIEGAKDVAGPIAFSILTNVVAFMPMLFVPGIMGKVWKVIPLVVITVFLVSWLESVLILPSHLAHSNPRPSNPLVRALNRLQQGFGRKFNWFVENIYGRALESILQWKFLTVALLIAMLLVTFGYVQSGRIRMILMPRVESDRAVVTANLPYGSPYSQLAKVRDQIVQAMERVREQNGDDKLVEGIASEIDENTIEVNAFLTPPDIRPLSTKDVTKLWRQEVGPIVGVESTVFESDRGGPGSGSSIAIELSHRDIEILDKASAILADKLAEFPKVKDIDDGYTPGKPQFNFTINERGRSLGLTPTEVGRQVRDAFQGAIALKQQRGANEVTLRVQLPESQRLSEFDIERMLIATSAGTFVPLSDIADVERSRAYTSITRRDGRRTVTVKADVDPIEDTPIILAALNNSALPELAHTFPGLTHGYQGREADRKESVQSLMQGFAFALVSIYFLLAVPFRSYSQPLIVMIAIPFGFVGAVIGHLIMGYSLSLMSMMGVVALSGVVVNDSLVLVDYANKRRREGFNAHNAIAAAAMRRFRPVMLTTLTTFFGLAPMIMETSRQARFMIPMAISLGFGILFATVITLVLVPCLYLIVENIRIFMQEASGSQPEIATTSHQQHIGRLGDNHSLPD</sequence>
<feature type="transmembrane region" description="Helical" evidence="2">
    <location>
        <begin position="963"/>
        <end position="982"/>
    </location>
</feature>
<feature type="transmembrane region" description="Helical" evidence="2">
    <location>
        <begin position="536"/>
        <end position="553"/>
    </location>
</feature>
<evidence type="ECO:0000256" key="1">
    <source>
        <dbReference type="SAM" id="MobiDB-lite"/>
    </source>
</evidence>
<feature type="region of interest" description="Disordered" evidence="1">
    <location>
        <begin position="1037"/>
        <end position="1057"/>
    </location>
</feature>
<keyword evidence="4" id="KW-1185">Reference proteome</keyword>
<feature type="transmembrane region" description="Helical" evidence="2">
    <location>
        <begin position="338"/>
        <end position="357"/>
    </location>
</feature>
<feature type="transmembrane region" description="Helical" evidence="2">
    <location>
        <begin position="364"/>
        <end position="384"/>
    </location>
</feature>
<dbReference type="InterPro" id="IPR001036">
    <property type="entry name" value="Acrflvin-R"/>
</dbReference>
<feature type="transmembrane region" description="Helical" evidence="2">
    <location>
        <begin position="466"/>
        <end position="486"/>
    </location>
</feature>
<dbReference type="Gene3D" id="1.20.1640.10">
    <property type="entry name" value="Multidrug efflux transporter AcrB transmembrane domain"/>
    <property type="match status" value="2"/>
</dbReference>
<dbReference type="GO" id="GO:0005886">
    <property type="term" value="C:plasma membrane"/>
    <property type="evidence" value="ECO:0007669"/>
    <property type="project" value="TreeGrafter"/>
</dbReference>